<evidence type="ECO:0000313" key="2">
    <source>
        <dbReference type="EMBL" id="MZL35188.1"/>
    </source>
</evidence>
<comment type="caution">
    <text evidence="2">The sequence shown here is derived from an EMBL/GenBank/DDBJ whole genome shotgun (WGS) entry which is preliminary data.</text>
</comment>
<protein>
    <recommendedName>
        <fullName evidence="4">ABC-2 family transporter protein</fullName>
    </recommendedName>
</protein>
<feature type="transmembrane region" description="Helical" evidence="1">
    <location>
        <begin position="112"/>
        <end position="131"/>
    </location>
</feature>
<keyword evidence="1" id="KW-1133">Transmembrane helix</keyword>
<sequence>MYQIIRTGRISWALGQLGGTFFRSFILVVFTAFCSIVSLLPQIEWSLQWGKLIHTIAMTNAAIQYNLKYVFYYQILGKYSPLQLMIITIVICTFISMFLSSLMFMISLYFNHILAVSITAALTIMLFFVVNIHPKIRYILAKFIPTVWAKVVQVNSPVLGYYWVPSIKYMFAFLLIGNIILIILILIKVKKCEFNWENEDI</sequence>
<feature type="transmembrane region" description="Helical" evidence="1">
    <location>
        <begin position="21"/>
        <end position="40"/>
    </location>
</feature>
<proteinExistence type="predicted"/>
<feature type="transmembrane region" description="Helical" evidence="1">
    <location>
        <begin position="84"/>
        <end position="106"/>
    </location>
</feature>
<evidence type="ECO:0000256" key="1">
    <source>
        <dbReference type="SAM" id="Phobius"/>
    </source>
</evidence>
<reference evidence="2 3" key="1">
    <citation type="journal article" date="2019" name="Nat. Med.">
        <title>A library of human gut bacterial isolates paired with longitudinal multiomics data enables mechanistic microbiome research.</title>
        <authorList>
            <person name="Poyet M."/>
            <person name="Groussin M."/>
            <person name="Gibbons S.M."/>
            <person name="Avila-Pacheco J."/>
            <person name="Jiang X."/>
            <person name="Kearney S.M."/>
            <person name="Perrotta A.R."/>
            <person name="Berdy B."/>
            <person name="Zhao S."/>
            <person name="Lieberman T.D."/>
            <person name="Swanson P.K."/>
            <person name="Smith M."/>
            <person name="Roesemann S."/>
            <person name="Alexander J.E."/>
            <person name="Rich S.A."/>
            <person name="Livny J."/>
            <person name="Vlamakis H."/>
            <person name="Clish C."/>
            <person name="Bullock K."/>
            <person name="Deik A."/>
            <person name="Scott J."/>
            <person name="Pierce K.A."/>
            <person name="Xavier R.J."/>
            <person name="Alm E.J."/>
        </authorList>
    </citation>
    <scope>NUCLEOTIDE SEQUENCE [LARGE SCALE GENOMIC DNA]</scope>
    <source>
        <strain evidence="2 3">BIOML-A1</strain>
    </source>
</reference>
<evidence type="ECO:0000313" key="3">
    <source>
        <dbReference type="Proteomes" id="UP000477285"/>
    </source>
</evidence>
<dbReference type="EMBL" id="WWVQ01000077">
    <property type="protein sequence ID" value="MZL35188.1"/>
    <property type="molecule type" value="Genomic_DNA"/>
</dbReference>
<gene>
    <name evidence="2" type="ORF">GT728_18900</name>
</gene>
<dbReference type="RefSeq" id="WP_147413766.1">
    <property type="nucleotide sequence ID" value="NZ_AP031426.1"/>
</dbReference>
<accession>A0A6L8T8P5</accession>
<dbReference type="AlphaFoldDB" id="A0A6L8T8P5"/>
<feature type="transmembrane region" description="Helical" evidence="1">
    <location>
        <begin position="169"/>
        <end position="187"/>
    </location>
</feature>
<dbReference type="Proteomes" id="UP000477285">
    <property type="component" value="Unassembled WGS sequence"/>
</dbReference>
<organism evidence="2 3">
    <name type="scientific">Blautia wexlerae</name>
    <dbReference type="NCBI Taxonomy" id="418240"/>
    <lineage>
        <taxon>Bacteria</taxon>
        <taxon>Bacillati</taxon>
        <taxon>Bacillota</taxon>
        <taxon>Clostridia</taxon>
        <taxon>Lachnospirales</taxon>
        <taxon>Lachnospiraceae</taxon>
        <taxon>Blautia</taxon>
    </lineage>
</organism>
<keyword evidence="1" id="KW-0812">Transmembrane</keyword>
<keyword evidence="1" id="KW-0472">Membrane</keyword>
<evidence type="ECO:0008006" key="4">
    <source>
        <dbReference type="Google" id="ProtNLM"/>
    </source>
</evidence>
<name>A0A6L8T8P5_9FIRM</name>